<dbReference type="Gramene" id="KQK04525">
    <property type="protein sequence ID" value="KQK04525"/>
    <property type="gene ID" value="BRADI_2g13970v3"/>
</dbReference>
<reference evidence="1" key="2">
    <citation type="submission" date="2017-06" db="EMBL/GenBank/DDBJ databases">
        <title>WGS assembly of Brachypodium distachyon.</title>
        <authorList>
            <consortium name="The International Brachypodium Initiative"/>
            <person name="Lucas S."/>
            <person name="Harmon-Smith M."/>
            <person name="Lail K."/>
            <person name="Tice H."/>
            <person name="Grimwood J."/>
            <person name="Bruce D."/>
            <person name="Barry K."/>
            <person name="Shu S."/>
            <person name="Lindquist E."/>
            <person name="Wang M."/>
            <person name="Pitluck S."/>
            <person name="Vogel J.P."/>
            <person name="Garvin D.F."/>
            <person name="Mockler T.C."/>
            <person name="Schmutz J."/>
            <person name="Rokhsar D."/>
            <person name="Bevan M.W."/>
        </authorList>
    </citation>
    <scope>NUCLEOTIDE SEQUENCE</scope>
    <source>
        <strain evidence="1">Bd21</strain>
    </source>
</reference>
<protein>
    <submittedName>
        <fullName evidence="1 2">Uncharacterized protein</fullName>
    </submittedName>
</protein>
<name>A0A0Q3G1T9_BRADI</name>
<evidence type="ECO:0000313" key="2">
    <source>
        <dbReference type="EnsemblPlants" id="KQK04525"/>
    </source>
</evidence>
<dbReference type="EnsemblPlants" id="KQK04525">
    <property type="protein sequence ID" value="KQK04525"/>
    <property type="gene ID" value="BRADI_2g13970v3"/>
</dbReference>
<dbReference type="AlphaFoldDB" id="A0A0Q3G1T9"/>
<accession>A0A0Q3G1T9</accession>
<dbReference type="InParanoid" id="A0A0Q3G1T9"/>
<dbReference type="EMBL" id="CM000881">
    <property type="protein sequence ID" value="KQK04525.1"/>
    <property type="molecule type" value="Genomic_DNA"/>
</dbReference>
<sequence>MFLAHPAACVSSLKFTSISTKRNICMPRHMQDEYHWTREEHGRKQRYVLKARAPQATAHLALFAVYQLLQIFLVFTGSLGNGCLEMGRIHI</sequence>
<reference evidence="1 2" key="1">
    <citation type="journal article" date="2010" name="Nature">
        <title>Genome sequencing and analysis of the model grass Brachypodium distachyon.</title>
        <authorList>
            <consortium name="International Brachypodium Initiative"/>
        </authorList>
    </citation>
    <scope>NUCLEOTIDE SEQUENCE [LARGE SCALE GENOMIC DNA]</scope>
    <source>
        <strain evidence="1 2">Bd21</strain>
    </source>
</reference>
<evidence type="ECO:0000313" key="1">
    <source>
        <dbReference type="EMBL" id="KQK04525.1"/>
    </source>
</evidence>
<organism evidence="1">
    <name type="scientific">Brachypodium distachyon</name>
    <name type="common">Purple false brome</name>
    <name type="synonym">Trachynia distachya</name>
    <dbReference type="NCBI Taxonomy" id="15368"/>
    <lineage>
        <taxon>Eukaryota</taxon>
        <taxon>Viridiplantae</taxon>
        <taxon>Streptophyta</taxon>
        <taxon>Embryophyta</taxon>
        <taxon>Tracheophyta</taxon>
        <taxon>Spermatophyta</taxon>
        <taxon>Magnoliopsida</taxon>
        <taxon>Liliopsida</taxon>
        <taxon>Poales</taxon>
        <taxon>Poaceae</taxon>
        <taxon>BOP clade</taxon>
        <taxon>Pooideae</taxon>
        <taxon>Stipodae</taxon>
        <taxon>Brachypodieae</taxon>
        <taxon>Brachypodium</taxon>
    </lineage>
</organism>
<gene>
    <name evidence="1" type="ORF">BRADI_2g13970v3</name>
</gene>
<dbReference type="Proteomes" id="UP000008810">
    <property type="component" value="Chromosome 2"/>
</dbReference>
<evidence type="ECO:0000313" key="3">
    <source>
        <dbReference type="Proteomes" id="UP000008810"/>
    </source>
</evidence>
<reference evidence="2" key="3">
    <citation type="submission" date="2018-08" db="UniProtKB">
        <authorList>
            <consortium name="EnsemblPlants"/>
        </authorList>
    </citation>
    <scope>IDENTIFICATION</scope>
    <source>
        <strain evidence="2">cv. Bd21</strain>
    </source>
</reference>
<keyword evidence="3" id="KW-1185">Reference proteome</keyword>
<proteinExistence type="predicted"/>